<dbReference type="Proteomes" id="UP000653056">
    <property type="component" value="Unassembled WGS sequence"/>
</dbReference>
<dbReference type="EMBL" id="BMXS01000046">
    <property type="protein sequence ID" value="GGY11668.1"/>
    <property type="molecule type" value="Genomic_DNA"/>
</dbReference>
<name>A0ABQ2ZEW8_9GAMM</name>
<evidence type="ECO:0000313" key="2">
    <source>
        <dbReference type="Proteomes" id="UP000653056"/>
    </source>
</evidence>
<comment type="caution">
    <text evidence="1">The sequence shown here is derived from an EMBL/GenBank/DDBJ whole genome shotgun (WGS) entry which is preliminary data.</text>
</comment>
<accession>A0ABQ2ZEW8</accession>
<reference evidence="2" key="1">
    <citation type="journal article" date="2019" name="Int. J. Syst. Evol. Microbiol.">
        <title>The Global Catalogue of Microorganisms (GCM) 10K type strain sequencing project: providing services to taxonomists for standard genome sequencing and annotation.</title>
        <authorList>
            <consortium name="The Broad Institute Genomics Platform"/>
            <consortium name="The Broad Institute Genome Sequencing Center for Infectious Disease"/>
            <person name="Wu L."/>
            <person name="Ma J."/>
        </authorList>
    </citation>
    <scope>NUCLEOTIDE SEQUENCE [LARGE SCALE GENOMIC DNA]</scope>
    <source>
        <strain evidence="2">KCTC 22228</strain>
    </source>
</reference>
<protein>
    <submittedName>
        <fullName evidence="1">Uncharacterized protein</fullName>
    </submittedName>
</protein>
<keyword evidence="2" id="KW-1185">Reference proteome</keyword>
<proteinExistence type="predicted"/>
<gene>
    <name evidence="1" type="ORF">GCM10007160_43250</name>
</gene>
<organism evidence="1 2">
    <name type="scientific">Litchfieldella qijiaojingensis</name>
    <dbReference type="NCBI Taxonomy" id="980347"/>
    <lineage>
        <taxon>Bacteria</taxon>
        <taxon>Pseudomonadati</taxon>
        <taxon>Pseudomonadota</taxon>
        <taxon>Gammaproteobacteria</taxon>
        <taxon>Oceanospirillales</taxon>
        <taxon>Halomonadaceae</taxon>
        <taxon>Litchfieldella</taxon>
    </lineage>
</organism>
<evidence type="ECO:0000313" key="1">
    <source>
        <dbReference type="EMBL" id="GGY11668.1"/>
    </source>
</evidence>
<sequence length="62" mass="6826">MVDGRYVAIRLYEDDMDAASGGDFLEVRDWCRGAVRCCDGQVVGGELVEWGSARLTCREGPL</sequence>